<evidence type="ECO:0000256" key="1">
    <source>
        <dbReference type="ARBA" id="ARBA00004123"/>
    </source>
</evidence>
<dbReference type="Proteomes" id="UP000775547">
    <property type="component" value="Unassembled WGS sequence"/>
</dbReference>
<keyword evidence="3" id="KW-0539">Nucleus</keyword>
<name>A0A9P7K9X9_9AGAR</name>
<comment type="caution">
    <text evidence="4">The sequence shown here is derived from an EMBL/GenBank/DDBJ whole genome shotgun (WGS) entry which is preliminary data.</text>
</comment>
<comment type="similarity">
    <text evidence="2">Belongs to the THOC5 family.</text>
</comment>
<dbReference type="Pfam" id="PF09766">
    <property type="entry name" value="FmiP_Thoc5"/>
    <property type="match status" value="1"/>
</dbReference>
<organism evidence="4 5">
    <name type="scientific">Asterophora parasitica</name>
    <dbReference type="NCBI Taxonomy" id="117018"/>
    <lineage>
        <taxon>Eukaryota</taxon>
        <taxon>Fungi</taxon>
        <taxon>Dikarya</taxon>
        <taxon>Basidiomycota</taxon>
        <taxon>Agaricomycotina</taxon>
        <taxon>Agaricomycetes</taxon>
        <taxon>Agaricomycetidae</taxon>
        <taxon>Agaricales</taxon>
        <taxon>Tricholomatineae</taxon>
        <taxon>Lyophyllaceae</taxon>
        <taxon>Asterophora</taxon>
    </lineage>
</organism>
<dbReference type="AlphaFoldDB" id="A0A9P7K9X9"/>
<dbReference type="PANTHER" id="PTHR13375:SF3">
    <property type="entry name" value="THO COMPLEX SUBUNIT 5 HOMOLOG"/>
    <property type="match status" value="1"/>
</dbReference>
<dbReference type="InterPro" id="IPR019163">
    <property type="entry name" value="THO_Thoc5"/>
</dbReference>
<sequence>MNDVDNGEQGTPPDPGEVIDKLRDLVSVNHLNQDVAAMHIRAMALLGRLKALHRAANTATRVRKDATTDARNEMDQSHLGLQNLLYEKRHLEREIEKCRQFASIYQDVPLYGLDDFQRLAPEEARTEDVLTAPHQLMLNRLSFELAERQRLDLQRKELLQRKEEMLKESKIKATTMDSVKSQIDMLIKVRAFPLLRSTISSLRPRVVCGRHKEKD</sequence>
<evidence type="ECO:0000256" key="2">
    <source>
        <dbReference type="ARBA" id="ARBA00008044"/>
    </source>
</evidence>
<dbReference type="OrthoDB" id="20582at2759"/>
<evidence type="ECO:0000313" key="4">
    <source>
        <dbReference type="EMBL" id="KAG5643961.1"/>
    </source>
</evidence>
<dbReference type="PANTHER" id="PTHR13375">
    <property type="entry name" value="FMS INTERACTING PROTEIN"/>
    <property type="match status" value="1"/>
</dbReference>
<accession>A0A9P7K9X9</accession>
<dbReference type="GO" id="GO:0006406">
    <property type="term" value="P:mRNA export from nucleus"/>
    <property type="evidence" value="ECO:0007669"/>
    <property type="project" value="TreeGrafter"/>
</dbReference>
<comment type="subcellular location">
    <subcellularLocation>
        <location evidence="1">Nucleus</location>
    </subcellularLocation>
</comment>
<dbReference type="EMBL" id="JABCKV010000088">
    <property type="protein sequence ID" value="KAG5643961.1"/>
    <property type="molecule type" value="Genomic_DNA"/>
</dbReference>
<gene>
    <name evidence="4" type="ORF">DXG03_009312</name>
</gene>
<reference evidence="4" key="1">
    <citation type="submission" date="2020-07" db="EMBL/GenBank/DDBJ databases">
        <authorList>
            <person name="Nieuwenhuis M."/>
            <person name="Van De Peppel L.J.J."/>
        </authorList>
    </citation>
    <scope>NUCLEOTIDE SEQUENCE</scope>
    <source>
        <strain evidence="4">AP01</strain>
        <tissue evidence="4">Mycelium</tissue>
    </source>
</reference>
<evidence type="ECO:0000256" key="3">
    <source>
        <dbReference type="ARBA" id="ARBA00023242"/>
    </source>
</evidence>
<evidence type="ECO:0000313" key="5">
    <source>
        <dbReference type="Proteomes" id="UP000775547"/>
    </source>
</evidence>
<evidence type="ECO:0008006" key="6">
    <source>
        <dbReference type="Google" id="ProtNLM"/>
    </source>
</evidence>
<reference evidence="4" key="2">
    <citation type="submission" date="2021-10" db="EMBL/GenBank/DDBJ databases">
        <title>Phylogenomics reveals ancestral predisposition of the termite-cultivated fungus Termitomyces towards a domesticated lifestyle.</title>
        <authorList>
            <person name="Auxier B."/>
            <person name="Grum-Grzhimaylo A."/>
            <person name="Cardenas M.E."/>
            <person name="Lodge J.D."/>
            <person name="Laessoe T."/>
            <person name="Pedersen O."/>
            <person name="Smith M.E."/>
            <person name="Kuyper T.W."/>
            <person name="Franco-Molano E.A."/>
            <person name="Baroni T.J."/>
            <person name="Aanen D.K."/>
        </authorList>
    </citation>
    <scope>NUCLEOTIDE SEQUENCE</scope>
    <source>
        <strain evidence="4">AP01</strain>
        <tissue evidence="4">Mycelium</tissue>
    </source>
</reference>
<keyword evidence="5" id="KW-1185">Reference proteome</keyword>
<dbReference type="GO" id="GO:0000445">
    <property type="term" value="C:THO complex part of transcription export complex"/>
    <property type="evidence" value="ECO:0007669"/>
    <property type="project" value="TreeGrafter"/>
</dbReference>
<protein>
    <recommendedName>
        <fullName evidence="6">Fms interacting protein</fullName>
    </recommendedName>
</protein>
<proteinExistence type="inferred from homology"/>
<dbReference type="GO" id="GO:0003729">
    <property type="term" value="F:mRNA binding"/>
    <property type="evidence" value="ECO:0007669"/>
    <property type="project" value="TreeGrafter"/>
</dbReference>